<reference evidence="13 14" key="1">
    <citation type="journal article" date="2015" name="Genome Biol. Evol.">
        <title>Comparative Genomics of a Bacterivorous Green Alga Reveals Evolutionary Causalities and Consequences of Phago-Mixotrophic Mode of Nutrition.</title>
        <authorList>
            <person name="Burns J.A."/>
            <person name="Paasch A."/>
            <person name="Narechania A."/>
            <person name="Kim E."/>
        </authorList>
    </citation>
    <scope>NUCLEOTIDE SEQUENCE [LARGE SCALE GENOMIC DNA]</scope>
    <source>
        <strain evidence="13 14">PLY_AMNH</strain>
    </source>
</reference>
<protein>
    <recommendedName>
        <fullName evidence="12">Disease resistance R13L4/SHOC-2-like LRR domain-containing protein</fullName>
    </recommendedName>
</protein>
<evidence type="ECO:0000256" key="6">
    <source>
        <dbReference type="ARBA" id="ARBA00022737"/>
    </source>
</evidence>
<dbReference type="InterPro" id="IPR055414">
    <property type="entry name" value="LRR_R13L4/SHOC2-like"/>
</dbReference>
<comment type="caution">
    <text evidence="13">The sequence shown here is derived from an EMBL/GenBank/DDBJ whole genome shotgun (WGS) entry which is preliminary data.</text>
</comment>
<evidence type="ECO:0000256" key="7">
    <source>
        <dbReference type="ARBA" id="ARBA00022989"/>
    </source>
</evidence>
<dbReference type="InterPro" id="IPR032675">
    <property type="entry name" value="LRR_dom_sf"/>
</dbReference>
<sequence length="418" mass="44169">MQLEVSAAVRIEDHSDYQACVQNGCTLLSLSYNSLTGTVPTQMGALTQLSYLYLHSNSLTGTVPTQMGALTKLTYLQLSYNSLTGTVPTQMGALTQLWSLWLSYNSLTGTVPTQMGALTQLTELELPDNSLTGTVPTQMGALTQLTYLWLYSNSLTGTVALFQQPDGHGAHADGGAHTAFLLGSFIQQPDGTVPTQMGALTQLGSFCIQDNVQMCGLLPDGLQDAMECFYEEFDEEEFDVEWCSTGICNTGIGEACPAPPPAPRPPPPSAGSSPPASTVIYVGAAGGALVLVIGMAVCYHRRRKAQQVHGDPAPLPPSKSQESAKGHKARPVSGNTDSAPQEDVRTVDVSEHVVEISRGATAMNEGEAPLTSTSMALVDVQKALDHGGPCFGCMRHRPASPCATQARALPGCMRHTGP</sequence>
<evidence type="ECO:0000256" key="2">
    <source>
        <dbReference type="ARBA" id="ARBA00004430"/>
    </source>
</evidence>
<keyword evidence="5" id="KW-0732">Signal</keyword>
<dbReference type="GO" id="GO:0006952">
    <property type="term" value="P:defense response"/>
    <property type="evidence" value="ECO:0007669"/>
    <property type="project" value="UniProtKB-ARBA"/>
</dbReference>
<keyword evidence="7 11" id="KW-1133">Transmembrane helix</keyword>
<dbReference type="GO" id="GO:0051707">
    <property type="term" value="P:response to other organism"/>
    <property type="evidence" value="ECO:0007669"/>
    <property type="project" value="UniProtKB-ARBA"/>
</dbReference>
<evidence type="ECO:0000256" key="9">
    <source>
        <dbReference type="ARBA" id="ARBA00023180"/>
    </source>
</evidence>
<organism evidence="13 14">
    <name type="scientific">Cymbomonas tetramitiformis</name>
    <dbReference type="NCBI Taxonomy" id="36881"/>
    <lineage>
        <taxon>Eukaryota</taxon>
        <taxon>Viridiplantae</taxon>
        <taxon>Chlorophyta</taxon>
        <taxon>Pyramimonadophyceae</taxon>
        <taxon>Pyramimonadales</taxon>
        <taxon>Pyramimonadaceae</taxon>
        <taxon>Cymbomonas</taxon>
    </lineage>
</organism>
<accession>A0AAE0C6W3</accession>
<keyword evidence="6" id="KW-0677">Repeat</keyword>
<comment type="subcellular location">
    <subcellularLocation>
        <location evidence="2">Cytoplasm</location>
        <location evidence="2">Cytoskeleton</location>
        <location evidence="2">Cilium axoneme</location>
    </subcellularLocation>
    <subcellularLocation>
        <location evidence="1">Membrane</location>
        <topology evidence="1">Single-pass membrane protein</topology>
    </subcellularLocation>
</comment>
<gene>
    <name evidence="13" type="ORF">CYMTET_41048</name>
</gene>
<dbReference type="GO" id="GO:0016020">
    <property type="term" value="C:membrane"/>
    <property type="evidence" value="ECO:0007669"/>
    <property type="project" value="UniProtKB-SubCell"/>
</dbReference>
<name>A0AAE0C6W3_9CHLO</name>
<evidence type="ECO:0000256" key="3">
    <source>
        <dbReference type="ARBA" id="ARBA00022614"/>
    </source>
</evidence>
<evidence type="ECO:0000256" key="11">
    <source>
        <dbReference type="SAM" id="Phobius"/>
    </source>
</evidence>
<evidence type="ECO:0000313" key="13">
    <source>
        <dbReference type="EMBL" id="KAK3249523.1"/>
    </source>
</evidence>
<dbReference type="SUPFAM" id="SSF52058">
    <property type="entry name" value="L domain-like"/>
    <property type="match status" value="1"/>
</dbReference>
<keyword evidence="3" id="KW-0433">Leucine-rich repeat</keyword>
<dbReference type="Gene3D" id="3.80.10.10">
    <property type="entry name" value="Ribonuclease Inhibitor"/>
    <property type="match status" value="1"/>
</dbReference>
<dbReference type="Proteomes" id="UP001190700">
    <property type="component" value="Unassembled WGS sequence"/>
</dbReference>
<dbReference type="Pfam" id="PF23598">
    <property type="entry name" value="LRR_14"/>
    <property type="match status" value="1"/>
</dbReference>
<dbReference type="FunFam" id="3.80.10.10:FF:000453">
    <property type="entry name" value="Leucine-rich receptor-like protein kinase family protein"/>
    <property type="match status" value="1"/>
</dbReference>
<evidence type="ECO:0000256" key="10">
    <source>
        <dbReference type="SAM" id="MobiDB-lite"/>
    </source>
</evidence>
<evidence type="ECO:0000313" key="14">
    <source>
        <dbReference type="Proteomes" id="UP001190700"/>
    </source>
</evidence>
<keyword evidence="8 11" id="KW-0472">Membrane</keyword>
<dbReference type="GO" id="GO:0009791">
    <property type="term" value="P:post-embryonic development"/>
    <property type="evidence" value="ECO:0007669"/>
    <property type="project" value="UniProtKB-ARBA"/>
</dbReference>
<evidence type="ECO:0000259" key="12">
    <source>
        <dbReference type="Pfam" id="PF23598"/>
    </source>
</evidence>
<feature type="transmembrane region" description="Helical" evidence="11">
    <location>
        <begin position="279"/>
        <end position="299"/>
    </location>
</feature>
<keyword evidence="9" id="KW-0325">Glycoprotein</keyword>
<keyword evidence="4 11" id="KW-0812">Transmembrane</keyword>
<dbReference type="GO" id="GO:0005930">
    <property type="term" value="C:axoneme"/>
    <property type="evidence" value="ECO:0007669"/>
    <property type="project" value="UniProtKB-SubCell"/>
</dbReference>
<feature type="domain" description="Disease resistance R13L4/SHOC-2-like LRR" evidence="12">
    <location>
        <begin position="35"/>
        <end position="151"/>
    </location>
</feature>
<dbReference type="AlphaFoldDB" id="A0AAE0C6W3"/>
<feature type="region of interest" description="Disordered" evidence="10">
    <location>
        <begin position="307"/>
        <end position="347"/>
    </location>
</feature>
<keyword evidence="14" id="KW-1185">Reference proteome</keyword>
<dbReference type="PANTHER" id="PTHR47988">
    <property type="entry name" value="SOMATIC EMBRYOGENESIS RECEPTOR KINASE 1"/>
    <property type="match status" value="1"/>
</dbReference>
<evidence type="ECO:0000256" key="8">
    <source>
        <dbReference type="ARBA" id="ARBA00023136"/>
    </source>
</evidence>
<evidence type="ECO:0000256" key="5">
    <source>
        <dbReference type="ARBA" id="ARBA00022729"/>
    </source>
</evidence>
<evidence type="ECO:0000256" key="4">
    <source>
        <dbReference type="ARBA" id="ARBA00022692"/>
    </source>
</evidence>
<evidence type="ECO:0000256" key="1">
    <source>
        <dbReference type="ARBA" id="ARBA00004167"/>
    </source>
</evidence>
<proteinExistence type="predicted"/>
<dbReference type="EMBL" id="LGRX02027274">
    <property type="protein sequence ID" value="KAK3249523.1"/>
    <property type="molecule type" value="Genomic_DNA"/>
</dbReference>